<sequence length="104" mass="11692">MLGGGPLISTDLLLSDDCPQPEIDFKGTGKAVIWKRMFQTGILQDKLPDGLLSLRRYPGRSAQNEPLYYVIFASPIPGYSWVSEESDYETAFSTYSSLVYEEFI</sequence>
<reference evidence="1 2" key="1">
    <citation type="submission" date="2014-07" db="EMBL/GenBank/DDBJ databases">
        <title>Methanogenic archaea and the global carbon cycle.</title>
        <authorList>
            <person name="Henriksen J.R."/>
            <person name="Luke J."/>
            <person name="Reinhart S."/>
            <person name="Benedict M.N."/>
            <person name="Youngblut N.D."/>
            <person name="Metcalf M.E."/>
            <person name="Whitaker R.J."/>
            <person name="Metcalf W.W."/>
        </authorList>
    </citation>
    <scope>NUCLEOTIDE SEQUENCE [LARGE SCALE GENOMIC DNA]</scope>
    <source>
        <strain evidence="1 2">HB-1</strain>
    </source>
</reference>
<dbReference type="AlphaFoldDB" id="A0A0E3SFR8"/>
<dbReference type="HOGENOM" id="CLU_2243861_0_0_2"/>
<dbReference type="Proteomes" id="UP000033101">
    <property type="component" value="Chromosome"/>
</dbReference>
<gene>
    <name evidence="1" type="ORF">MSHOH_2624</name>
</gene>
<name>A0A0E3SFR8_9EURY</name>
<proteinExistence type="predicted"/>
<dbReference type="KEGG" id="mhor:MSHOH_2624"/>
<protein>
    <submittedName>
        <fullName evidence="1">Uncharacterized protein</fullName>
    </submittedName>
</protein>
<dbReference type="PATRIC" id="fig|1434110.4.peg.3380"/>
<organism evidence="1 2">
    <name type="scientific">Methanosarcina horonobensis HB-1 = JCM 15518</name>
    <dbReference type="NCBI Taxonomy" id="1434110"/>
    <lineage>
        <taxon>Archaea</taxon>
        <taxon>Methanobacteriati</taxon>
        <taxon>Methanobacteriota</taxon>
        <taxon>Stenosarchaea group</taxon>
        <taxon>Methanomicrobia</taxon>
        <taxon>Methanosarcinales</taxon>
        <taxon>Methanosarcinaceae</taxon>
        <taxon>Methanosarcina</taxon>
    </lineage>
</organism>
<keyword evidence="2" id="KW-1185">Reference proteome</keyword>
<accession>A0A0E3SFR8</accession>
<dbReference type="EMBL" id="CP009516">
    <property type="protein sequence ID" value="AKB79107.1"/>
    <property type="molecule type" value="Genomic_DNA"/>
</dbReference>
<evidence type="ECO:0000313" key="2">
    <source>
        <dbReference type="Proteomes" id="UP000033101"/>
    </source>
</evidence>
<evidence type="ECO:0000313" key="1">
    <source>
        <dbReference type="EMBL" id="AKB79107.1"/>
    </source>
</evidence>